<protein>
    <submittedName>
        <fullName evidence="1">Uncharacterized protein</fullName>
    </submittedName>
</protein>
<evidence type="ECO:0000313" key="1">
    <source>
        <dbReference type="EMBL" id="RAH58276.1"/>
    </source>
</evidence>
<reference evidence="1 2" key="1">
    <citation type="submission" date="2018-02" db="EMBL/GenBank/DDBJ databases">
        <title>The genomes of Aspergillus section Nigri reveals drivers in fungal speciation.</title>
        <authorList>
            <consortium name="DOE Joint Genome Institute"/>
            <person name="Vesth T.C."/>
            <person name="Nybo J."/>
            <person name="Theobald S."/>
            <person name="Brandl J."/>
            <person name="Frisvad J.C."/>
            <person name="Nielsen K.F."/>
            <person name="Lyhne E.K."/>
            <person name="Kogle M.E."/>
            <person name="Kuo A."/>
            <person name="Riley R."/>
            <person name="Clum A."/>
            <person name="Nolan M."/>
            <person name="Lipzen A."/>
            <person name="Salamov A."/>
            <person name="Henrissat B."/>
            <person name="Wiebenga A."/>
            <person name="De vries R.P."/>
            <person name="Grigoriev I.V."/>
            <person name="Mortensen U.H."/>
            <person name="Andersen M.R."/>
            <person name="Baker S.E."/>
        </authorList>
    </citation>
    <scope>NUCLEOTIDE SEQUENCE [LARGE SCALE GENOMIC DNA]</scope>
    <source>
        <strain evidence="1 2">CBS 112811</strain>
    </source>
</reference>
<gene>
    <name evidence="1" type="ORF">BO85DRAFT_270827</name>
</gene>
<dbReference type="RefSeq" id="XP_025516198.1">
    <property type="nucleotide sequence ID" value="XM_025655086.1"/>
</dbReference>
<dbReference type="Proteomes" id="UP000249526">
    <property type="component" value="Unassembled WGS sequence"/>
</dbReference>
<keyword evidence="2" id="KW-1185">Reference proteome</keyword>
<evidence type="ECO:0000313" key="2">
    <source>
        <dbReference type="Proteomes" id="UP000249526"/>
    </source>
</evidence>
<sequence length="93" mass="10531">MTASHSHGGYAALFQWILAPYHPPGLVHGRNGQAWLAPKKVSLPDPEKTPPIQNGWIVAASRENLVKETVVGIYNLSNRREELFEWEVLLMYH</sequence>
<dbReference type="EMBL" id="KZ825060">
    <property type="protein sequence ID" value="RAH58276.1"/>
    <property type="molecule type" value="Genomic_DNA"/>
</dbReference>
<dbReference type="GeneID" id="37158488"/>
<organism evidence="1 2">
    <name type="scientific">Aspergillus piperis CBS 112811</name>
    <dbReference type="NCBI Taxonomy" id="1448313"/>
    <lineage>
        <taxon>Eukaryota</taxon>
        <taxon>Fungi</taxon>
        <taxon>Dikarya</taxon>
        <taxon>Ascomycota</taxon>
        <taxon>Pezizomycotina</taxon>
        <taxon>Eurotiomycetes</taxon>
        <taxon>Eurotiomycetidae</taxon>
        <taxon>Eurotiales</taxon>
        <taxon>Aspergillaceae</taxon>
        <taxon>Aspergillus</taxon>
        <taxon>Aspergillus subgen. Circumdati</taxon>
    </lineage>
</organism>
<accession>A0A8G1R419</accession>
<proteinExistence type="predicted"/>
<dbReference type="AlphaFoldDB" id="A0A8G1R419"/>
<name>A0A8G1R419_9EURO</name>